<feature type="transmembrane region" description="Helical" evidence="8">
    <location>
        <begin position="438"/>
        <end position="462"/>
    </location>
</feature>
<sequence length="686" mass="80026">MTTLYFALIIFRLSFICGSIIPKNYDVQKMDFIIDIIISNYNHNGWTNVITMGRLPDSFYKISENLNATIIIANENYTDHEVDEILQHRANTIVMDCVDTDDFEKKFYILRKLPYYHPQSHIILYYHGELSKQMTAKIFFYFWYYMCPNVIIMTYNDSDEKFVITYFSPYIYENYKLDLEFGCRTRRKMSYPIENLNKSFICTEGCANVTSTSKTLHLGTCIGTRTFIIGYKDEALIRGINLFEEKGKNLHGYSLRSLSIQIIPFLMIDEKSDGTYVLRERDGRIWSTMAELMNFTIDLSPCAAFLKNPFNFELVIKLIFDFSMRKADLMLMPVYQFNFLVVEVDMTVPYKASGVCFMSHRAGFATTLFDFQLMYSNFELFIEAFFCFIGTWFVYFIFNVFEKGTISLDQVGKDFINSIRNVLCIPLYKPPKKENFRIFLAISIWSFFIINFATQAAIISFFSAYKRAKDVETFADIIEKGYVIEGVASPDVMLPEINEINNQINSRVVPVRDMFECVNKIGIDSRRFCLNDCSVGRYLQRNLLNDKGEQYLHIAKDQIHNHYLIMLLQKNSPLTAHYNKHMLRIIQAGLIDKWEEYRFHDITDEVPVKSLSMDDLLGVFKCYCLLVGLSVVIFVIEVVLGYGKSAKLTLKVKFLHWRRTRAAKKIDDMDRRLGTIKTVHGCTQTD</sequence>
<keyword evidence="2" id="KW-1003">Cell membrane</keyword>
<dbReference type="EMBL" id="OU963904">
    <property type="protein sequence ID" value="CAH2980758.1"/>
    <property type="molecule type" value="Genomic_DNA"/>
</dbReference>
<protein>
    <recommendedName>
        <fullName evidence="12">Ionotropic receptor</fullName>
    </recommendedName>
</protein>
<dbReference type="InterPro" id="IPR052192">
    <property type="entry name" value="Insect_Ionotropic_Sensory_Rcpt"/>
</dbReference>
<evidence type="ECO:0000256" key="3">
    <source>
        <dbReference type="ARBA" id="ARBA00022692"/>
    </source>
</evidence>
<evidence type="ECO:0000256" key="1">
    <source>
        <dbReference type="ARBA" id="ARBA00004651"/>
    </source>
</evidence>
<comment type="subcellular location">
    <subcellularLocation>
        <location evidence="1">Cell membrane</location>
        <topology evidence="1">Multi-pass membrane protein</topology>
    </subcellularLocation>
</comment>
<keyword evidence="7" id="KW-0325">Glycoprotein</keyword>
<evidence type="ECO:0000313" key="10">
    <source>
        <dbReference type="EMBL" id="CAH2980758.1"/>
    </source>
</evidence>
<dbReference type="Proteomes" id="UP001153292">
    <property type="component" value="Chromosome 11"/>
</dbReference>
<evidence type="ECO:0000256" key="7">
    <source>
        <dbReference type="ARBA" id="ARBA00023180"/>
    </source>
</evidence>
<evidence type="ECO:0000256" key="6">
    <source>
        <dbReference type="ARBA" id="ARBA00023170"/>
    </source>
</evidence>
<evidence type="ECO:0000256" key="5">
    <source>
        <dbReference type="ARBA" id="ARBA00023136"/>
    </source>
</evidence>
<proteinExistence type="predicted"/>
<keyword evidence="11" id="KW-1185">Reference proteome</keyword>
<dbReference type="PANTHER" id="PTHR42643">
    <property type="entry name" value="IONOTROPIC RECEPTOR 20A-RELATED"/>
    <property type="match status" value="1"/>
</dbReference>
<keyword evidence="4 8" id="KW-1133">Transmembrane helix</keyword>
<keyword evidence="5 8" id="KW-0472">Membrane</keyword>
<reference evidence="10" key="1">
    <citation type="submission" date="2021-12" db="EMBL/GenBank/DDBJ databases">
        <authorList>
            <person name="King R."/>
        </authorList>
    </citation>
    <scope>NUCLEOTIDE SEQUENCE</scope>
</reference>
<gene>
    <name evidence="10" type="ORF">CHILSU_LOCUS1381</name>
</gene>
<name>A0ABN8L5E8_CHISP</name>
<keyword evidence="3 8" id="KW-0812">Transmembrane</keyword>
<evidence type="ECO:0000256" key="8">
    <source>
        <dbReference type="SAM" id="Phobius"/>
    </source>
</evidence>
<organism evidence="10 11">
    <name type="scientific">Chilo suppressalis</name>
    <name type="common">Asiatic rice borer moth</name>
    <dbReference type="NCBI Taxonomy" id="168631"/>
    <lineage>
        <taxon>Eukaryota</taxon>
        <taxon>Metazoa</taxon>
        <taxon>Ecdysozoa</taxon>
        <taxon>Arthropoda</taxon>
        <taxon>Hexapoda</taxon>
        <taxon>Insecta</taxon>
        <taxon>Pterygota</taxon>
        <taxon>Neoptera</taxon>
        <taxon>Endopterygota</taxon>
        <taxon>Lepidoptera</taxon>
        <taxon>Glossata</taxon>
        <taxon>Ditrysia</taxon>
        <taxon>Pyraloidea</taxon>
        <taxon>Crambidae</taxon>
        <taxon>Crambinae</taxon>
        <taxon>Chilo</taxon>
    </lineage>
</organism>
<dbReference type="SUPFAM" id="SSF53850">
    <property type="entry name" value="Periplasmic binding protein-like II"/>
    <property type="match status" value="1"/>
</dbReference>
<dbReference type="PANTHER" id="PTHR42643:SF24">
    <property type="entry name" value="IONOTROPIC RECEPTOR 60A"/>
    <property type="match status" value="1"/>
</dbReference>
<feature type="transmembrane region" description="Helical" evidence="8">
    <location>
        <begin position="380"/>
        <end position="398"/>
    </location>
</feature>
<evidence type="ECO:0000313" key="11">
    <source>
        <dbReference type="Proteomes" id="UP001153292"/>
    </source>
</evidence>
<accession>A0ABN8L5E8</accession>
<keyword evidence="9" id="KW-0732">Signal</keyword>
<evidence type="ECO:0000256" key="9">
    <source>
        <dbReference type="SAM" id="SignalP"/>
    </source>
</evidence>
<feature type="signal peptide" evidence="9">
    <location>
        <begin position="1"/>
        <end position="18"/>
    </location>
</feature>
<keyword evidence="6" id="KW-0675">Receptor</keyword>
<feature type="transmembrane region" description="Helical" evidence="8">
    <location>
        <begin position="618"/>
        <end position="643"/>
    </location>
</feature>
<evidence type="ECO:0008006" key="12">
    <source>
        <dbReference type="Google" id="ProtNLM"/>
    </source>
</evidence>
<evidence type="ECO:0000256" key="4">
    <source>
        <dbReference type="ARBA" id="ARBA00022989"/>
    </source>
</evidence>
<evidence type="ECO:0000256" key="2">
    <source>
        <dbReference type="ARBA" id="ARBA00022475"/>
    </source>
</evidence>
<feature type="chain" id="PRO_5045037318" description="Ionotropic receptor" evidence="9">
    <location>
        <begin position="19"/>
        <end position="686"/>
    </location>
</feature>